<reference evidence="2 3" key="1">
    <citation type="journal article" date="2018" name="ACS Chem. Biol.">
        <title>Ketoreductase domain dysfunction expands chemodiversity: malyngamide biosynthesis in the cyanobacterium Okeania hirsuta.</title>
        <authorList>
            <person name="Moss N.A."/>
            <person name="Leao T."/>
            <person name="Rankin M."/>
            <person name="McCullough T.M."/>
            <person name="Qu P."/>
            <person name="Korobeynikov A."/>
            <person name="Smith J.L."/>
            <person name="Gerwick L."/>
            <person name="Gerwick W.H."/>
        </authorList>
    </citation>
    <scope>NUCLEOTIDE SEQUENCE [LARGE SCALE GENOMIC DNA]</scope>
    <source>
        <strain evidence="2 3">PAB10Feb10-1</strain>
    </source>
</reference>
<keyword evidence="1" id="KW-0472">Membrane</keyword>
<keyword evidence="2" id="KW-0808">Transferase</keyword>
<organism evidence="2 3">
    <name type="scientific">Okeania hirsuta</name>
    <dbReference type="NCBI Taxonomy" id="1458930"/>
    <lineage>
        <taxon>Bacteria</taxon>
        <taxon>Bacillati</taxon>
        <taxon>Cyanobacteriota</taxon>
        <taxon>Cyanophyceae</taxon>
        <taxon>Oscillatoriophycideae</taxon>
        <taxon>Oscillatoriales</taxon>
        <taxon>Microcoleaceae</taxon>
        <taxon>Okeania</taxon>
    </lineage>
</organism>
<proteinExistence type="predicted"/>
<keyword evidence="1" id="KW-0812">Transmembrane</keyword>
<evidence type="ECO:0000256" key="1">
    <source>
        <dbReference type="SAM" id="Phobius"/>
    </source>
</evidence>
<dbReference type="RefSeq" id="WP_205127838.1">
    <property type="nucleotide sequence ID" value="NZ_CAWOLW010000492.1"/>
</dbReference>
<dbReference type="GO" id="GO:0016301">
    <property type="term" value="F:kinase activity"/>
    <property type="evidence" value="ECO:0007669"/>
    <property type="project" value="UniProtKB-KW"/>
</dbReference>
<evidence type="ECO:0000313" key="3">
    <source>
        <dbReference type="Proteomes" id="UP000269154"/>
    </source>
</evidence>
<keyword evidence="2" id="KW-0418">Kinase</keyword>
<feature type="non-terminal residue" evidence="2">
    <location>
        <position position="90"/>
    </location>
</feature>
<name>A0A3N6P3H6_9CYAN</name>
<dbReference type="Proteomes" id="UP000269154">
    <property type="component" value="Unassembled WGS sequence"/>
</dbReference>
<evidence type="ECO:0000313" key="2">
    <source>
        <dbReference type="EMBL" id="RQH16787.1"/>
    </source>
</evidence>
<protein>
    <submittedName>
        <fullName evidence="2">Histidine kinase</fullName>
    </submittedName>
</protein>
<accession>A0A3N6P3H6</accession>
<comment type="caution">
    <text evidence="2">The sequence shown here is derived from an EMBL/GenBank/DDBJ whole genome shotgun (WGS) entry which is preliminary data.</text>
</comment>
<sequence>MKKVFLHNALFRILSPCFSGVMAYVLILLFNNNVEQLFEQFLGIELTLCILLAYGVQEISRAVILFSDRLSFFHKVRWRVLFQVGSSSLL</sequence>
<keyword evidence="1" id="KW-1133">Transmembrane helix</keyword>
<dbReference type="EMBL" id="RCBY01000541">
    <property type="protein sequence ID" value="RQH16787.1"/>
    <property type="molecule type" value="Genomic_DNA"/>
</dbReference>
<keyword evidence="3" id="KW-1185">Reference proteome</keyword>
<dbReference type="AlphaFoldDB" id="A0A3N6P3H6"/>
<gene>
    <name evidence="2" type="ORF">D5R40_33760</name>
</gene>
<feature type="transmembrane region" description="Helical" evidence="1">
    <location>
        <begin position="9"/>
        <end position="31"/>
    </location>
</feature>